<proteinExistence type="predicted"/>
<comment type="caution">
    <text evidence="2">The sequence shown here is derived from an EMBL/GenBank/DDBJ whole genome shotgun (WGS) entry which is preliminary data.</text>
</comment>
<feature type="region of interest" description="Disordered" evidence="1">
    <location>
        <begin position="147"/>
        <end position="187"/>
    </location>
</feature>
<reference evidence="2 3" key="1">
    <citation type="submission" date="2019-02" db="EMBL/GenBank/DDBJ databases">
        <authorList>
            <person name="Zhang G."/>
        </authorList>
    </citation>
    <scope>NUCLEOTIDE SEQUENCE [LARGE SCALE GENOMIC DNA]</scope>
    <source>
        <strain evidence="2 3">CMB17</strain>
    </source>
</reference>
<protein>
    <submittedName>
        <fullName evidence="2">Uncharacterized protein</fullName>
    </submittedName>
</protein>
<dbReference type="RefSeq" id="WP_131023282.1">
    <property type="nucleotide sequence ID" value="NZ_FZNM01000001.1"/>
</dbReference>
<evidence type="ECO:0000313" key="2">
    <source>
        <dbReference type="EMBL" id="TBN52638.1"/>
    </source>
</evidence>
<accession>A0ABY1YNS0</accession>
<evidence type="ECO:0000313" key="3">
    <source>
        <dbReference type="Proteomes" id="UP000292859"/>
    </source>
</evidence>
<keyword evidence="3" id="KW-1185">Reference proteome</keyword>
<organism evidence="2 3">
    <name type="scientific">Paracoccus sediminis</name>
    <dbReference type="NCBI Taxonomy" id="1214787"/>
    <lineage>
        <taxon>Bacteria</taxon>
        <taxon>Pseudomonadati</taxon>
        <taxon>Pseudomonadota</taxon>
        <taxon>Alphaproteobacteria</taxon>
        <taxon>Rhodobacterales</taxon>
        <taxon>Paracoccaceae</taxon>
        <taxon>Paracoccus</taxon>
    </lineage>
</organism>
<dbReference type="EMBL" id="SIRL01000001">
    <property type="protein sequence ID" value="TBN52638.1"/>
    <property type="molecule type" value="Genomic_DNA"/>
</dbReference>
<sequence length="187" mass="19888">MHQRIGPVIHRDAGGRLVIADHDHQRRIGGMAQRIVHDRGQAVVHGLAIGAPNPVAIAPHGLGRIAGRGHAVKDPTIAQTVPVQQARNRHPGRMGRDQRDLREQAGAVRPGAQQPVGGVQRELVGHRHPVEGLAAIAQIARGQDPVKAHGRAFGPGARDGGHHRRRPESDSAPWRGVGAPTLGKVRA</sequence>
<name>A0ABY1YNS0_9RHOB</name>
<dbReference type="Proteomes" id="UP000292859">
    <property type="component" value="Unassembled WGS sequence"/>
</dbReference>
<evidence type="ECO:0000256" key="1">
    <source>
        <dbReference type="SAM" id="MobiDB-lite"/>
    </source>
</evidence>
<gene>
    <name evidence="2" type="ORF">EYF88_00005</name>
</gene>